<dbReference type="Pfam" id="PF11716">
    <property type="entry name" value="MDMPI_N"/>
    <property type="match status" value="1"/>
</dbReference>
<organism evidence="2 3">
    <name type="scientific">Lipingzhangella halophila</name>
    <dbReference type="NCBI Taxonomy" id="1783352"/>
    <lineage>
        <taxon>Bacteria</taxon>
        <taxon>Bacillati</taxon>
        <taxon>Actinomycetota</taxon>
        <taxon>Actinomycetes</taxon>
        <taxon>Streptosporangiales</taxon>
        <taxon>Nocardiopsidaceae</taxon>
        <taxon>Lipingzhangella</taxon>
    </lineage>
</organism>
<dbReference type="Proteomes" id="UP000523007">
    <property type="component" value="Unassembled WGS sequence"/>
</dbReference>
<dbReference type="RefSeq" id="WP_184581956.1">
    <property type="nucleotide sequence ID" value="NZ_JACHJT010000001.1"/>
</dbReference>
<dbReference type="InterPro" id="IPR017520">
    <property type="entry name" value="CHP03086"/>
</dbReference>
<dbReference type="NCBIfam" id="TIGR03083">
    <property type="entry name" value="maleylpyruvate isomerase family mycothiol-dependent enzyme"/>
    <property type="match status" value="1"/>
</dbReference>
<dbReference type="EMBL" id="JACHJT010000001">
    <property type="protein sequence ID" value="MBB4934125.1"/>
    <property type="molecule type" value="Genomic_DNA"/>
</dbReference>
<comment type="caution">
    <text evidence="2">The sequence shown here is derived from an EMBL/GenBank/DDBJ whole genome shotgun (WGS) entry which is preliminary data.</text>
</comment>
<evidence type="ECO:0000313" key="3">
    <source>
        <dbReference type="Proteomes" id="UP000523007"/>
    </source>
</evidence>
<reference evidence="2 3" key="1">
    <citation type="submission" date="2020-08" db="EMBL/GenBank/DDBJ databases">
        <title>Sequencing the genomes of 1000 actinobacteria strains.</title>
        <authorList>
            <person name="Klenk H.-P."/>
        </authorList>
    </citation>
    <scope>NUCLEOTIDE SEQUENCE [LARGE SCALE GENOMIC DNA]</scope>
    <source>
        <strain evidence="2 3">DSM 102030</strain>
    </source>
</reference>
<evidence type="ECO:0000259" key="1">
    <source>
        <dbReference type="Pfam" id="PF11716"/>
    </source>
</evidence>
<dbReference type="InterPro" id="IPR034660">
    <property type="entry name" value="DinB/YfiT-like"/>
</dbReference>
<dbReference type="AlphaFoldDB" id="A0A7W7W5T0"/>
<protein>
    <submittedName>
        <fullName evidence="2">Uncharacterized protein (TIGR03086 family)</fullName>
    </submittedName>
</protein>
<evidence type="ECO:0000313" key="2">
    <source>
        <dbReference type="EMBL" id="MBB4934125.1"/>
    </source>
</evidence>
<accession>A0A7W7W5T0</accession>
<gene>
    <name evidence="2" type="ORF">F4561_004945</name>
</gene>
<dbReference type="Gene3D" id="1.20.120.450">
    <property type="entry name" value="dinb family like domain"/>
    <property type="match status" value="1"/>
</dbReference>
<dbReference type="SUPFAM" id="SSF109854">
    <property type="entry name" value="DinB/YfiT-like putative metalloenzymes"/>
    <property type="match status" value="1"/>
</dbReference>
<keyword evidence="3" id="KW-1185">Reference proteome</keyword>
<dbReference type="NCBIfam" id="TIGR03086">
    <property type="entry name" value="TIGR03086 family metal-binding protein"/>
    <property type="match status" value="1"/>
</dbReference>
<dbReference type="InterPro" id="IPR017517">
    <property type="entry name" value="Maleyloyr_isom"/>
</dbReference>
<dbReference type="GO" id="GO:0046872">
    <property type="term" value="F:metal ion binding"/>
    <property type="evidence" value="ECO:0007669"/>
    <property type="project" value="InterPro"/>
</dbReference>
<proteinExistence type="predicted"/>
<name>A0A7W7W5T0_9ACTN</name>
<dbReference type="InterPro" id="IPR024344">
    <property type="entry name" value="MDMPI_metal-binding"/>
</dbReference>
<feature type="domain" description="Mycothiol-dependent maleylpyruvate isomerase metal-binding" evidence="1">
    <location>
        <begin position="9"/>
        <end position="121"/>
    </location>
</feature>
<sequence>MTEISMQYARLGDDFAATIAAVRPDRWENPSPCEGWTARDVVRHVIETQGMFLGLVGREFGPVPSVDDDPAAAWEAARKVVQADLDDPDRAGAEFDGLWGRTRFDDAVNTFLRFDLIVHRWDLARATGLDEELSLSDVRWARERTTAFGANLRRDGVCGPEITPPDGASEQIQLLAFLGRRAW</sequence>